<dbReference type="OrthoDB" id="10059790at2759"/>
<dbReference type="PANTHER" id="PTHR47027:SF20">
    <property type="entry name" value="REVERSE TRANSCRIPTASE-LIKE PROTEIN WITH RNA-DIRECTED DNA POLYMERASE DOMAIN"/>
    <property type="match status" value="1"/>
</dbReference>
<organism evidence="1 2">
    <name type="scientific">Holothuria leucospilota</name>
    <name type="common">Black long sea cucumber</name>
    <name type="synonym">Mertensiothuria leucospilota</name>
    <dbReference type="NCBI Taxonomy" id="206669"/>
    <lineage>
        <taxon>Eukaryota</taxon>
        <taxon>Metazoa</taxon>
        <taxon>Echinodermata</taxon>
        <taxon>Eleutherozoa</taxon>
        <taxon>Echinozoa</taxon>
        <taxon>Holothuroidea</taxon>
        <taxon>Aspidochirotacea</taxon>
        <taxon>Aspidochirotida</taxon>
        <taxon>Holothuriidae</taxon>
        <taxon>Holothuria</taxon>
    </lineage>
</organism>
<name>A0A9Q1HBW7_HOLLE</name>
<comment type="caution">
    <text evidence="1">The sequence shown here is derived from an EMBL/GenBank/DDBJ whole genome shotgun (WGS) entry which is preliminary data.</text>
</comment>
<evidence type="ECO:0000313" key="2">
    <source>
        <dbReference type="Proteomes" id="UP001152320"/>
    </source>
</evidence>
<protein>
    <submittedName>
        <fullName evidence="1">Uncharacterized protein</fullName>
    </submittedName>
</protein>
<accession>A0A9Q1HBW7</accession>
<keyword evidence="2" id="KW-1185">Reference proteome</keyword>
<dbReference type="PANTHER" id="PTHR47027">
    <property type="entry name" value="REVERSE TRANSCRIPTASE DOMAIN-CONTAINING PROTEIN"/>
    <property type="match status" value="1"/>
</dbReference>
<reference evidence="1" key="1">
    <citation type="submission" date="2021-10" db="EMBL/GenBank/DDBJ databases">
        <title>Tropical sea cucumber genome reveals ecological adaptation and Cuvierian tubules defense mechanism.</title>
        <authorList>
            <person name="Chen T."/>
        </authorList>
    </citation>
    <scope>NUCLEOTIDE SEQUENCE</scope>
    <source>
        <strain evidence="1">Nanhai2018</strain>
        <tissue evidence="1">Muscle</tissue>
    </source>
</reference>
<dbReference type="EMBL" id="JAIZAY010000007">
    <property type="protein sequence ID" value="KAJ8039601.1"/>
    <property type="molecule type" value="Genomic_DNA"/>
</dbReference>
<sequence>MRMNTRSDQKLKVNNENLEDVDYYTYLGSKIKKSEGGSEDTKHGLTKTLASFKKLSKIWYQMNVLRRTEILLYKSLVSSVLLYGCKTWKPNTT</sequence>
<evidence type="ECO:0000313" key="1">
    <source>
        <dbReference type="EMBL" id="KAJ8039601.1"/>
    </source>
</evidence>
<proteinExistence type="predicted"/>
<dbReference type="AlphaFoldDB" id="A0A9Q1HBW7"/>
<dbReference type="Proteomes" id="UP001152320">
    <property type="component" value="Chromosome 7"/>
</dbReference>
<gene>
    <name evidence="1" type="ORF">HOLleu_17374</name>
</gene>